<feature type="compositionally biased region" description="Basic and acidic residues" evidence="1">
    <location>
        <begin position="177"/>
        <end position="206"/>
    </location>
</feature>
<feature type="compositionally biased region" description="Basic and acidic residues" evidence="1">
    <location>
        <begin position="147"/>
        <end position="156"/>
    </location>
</feature>
<keyword evidence="3" id="KW-1185">Reference proteome</keyword>
<protein>
    <submittedName>
        <fullName evidence="2">Uncharacterized protein DUF3618</fullName>
    </submittedName>
</protein>
<evidence type="ECO:0000313" key="3">
    <source>
        <dbReference type="Proteomes" id="UP000319746"/>
    </source>
</evidence>
<comment type="caution">
    <text evidence="2">The sequence shown here is derived from an EMBL/GenBank/DDBJ whole genome shotgun (WGS) entry which is preliminary data.</text>
</comment>
<proteinExistence type="predicted"/>
<dbReference type="EMBL" id="VFOU01000003">
    <property type="protein sequence ID" value="TQL71547.1"/>
    <property type="molecule type" value="Genomic_DNA"/>
</dbReference>
<evidence type="ECO:0000313" key="2">
    <source>
        <dbReference type="EMBL" id="TQL71547.1"/>
    </source>
</evidence>
<dbReference type="Pfam" id="PF12277">
    <property type="entry name" value="DUF3618"/>
    <property type="match status" value="1"/>
</dbReference>
<organism evidence="2 3">
    <name type="scientific">Enteractinococcus coprophilus</name>
    <dbReference type="NCBI Taxonomy" id="1027633"/>
    <lineage>
        <taxon>Bacteria</taxon>
        <taxon>Bacillati</taxon>
        <taxon>Actinomycetota</taxon>
        <taxon>Actinomycetes</taxon>
        <taxon>Micrococcales</taxon>
        <taxon>Micrococcaceae</taxon>
    </lineage>
</organism>
<sequence length="206" mass="22023">MSNNPEQIRTDIEQTRAALGQDVDALAEKVDPTKVVERQKDRVRDRVRNVRESIMGTPDEDAGSDSGALQQAGERAQDMAHQAGEAVQTLPDKISSGTRGNPLAAGLIAFGAGWLAASLIPASRTEQDAAEKVKDRAQPLVDEAKSVAQEAGEHLKPQAQQAAQAVKDTASQSVQNVKEEGQSHAQDLKDDSQRAARHVKDTASES</sequence>
<gene>
    <name evidence="2" type="ORF">FB556_2035</name>
</gene>
<feature type="region of interest" description="Disordered" evidence="1">
    <location>
        <begin position="147"/>
        <end position="206"/>
    </location>
</feature>
<dbReference type="Gene3D" id="1.10.287.700">
    <property type="entry name" value="Helix hairpin bin"/>
    <property type="match status" value="1"/>
</dbReference>
<evidence type="ECO:0000256" key="1">
    <source>
        <dbReference type="SAM" id="MobiDB-lite"/>
    </source>
</evidence>
<name>A0A543AG54_9MICC</name>
<reference evidence="2 3" key="1">
    <citation type="submission" date="2019-06" db="EMBL/GenBank/DDBJ databases">
        <title>Sequencing the genomes of 1000 actinobacteria strains.</title>
        <authorList>
            <person name="Klenk H.-P."/>
        </authorList>
    </citation>
    <scope>NUCLEOTIDE SEQUENCE [LARGE SCALE GENOMIC DNA]</scope>
    <source>
        <strain evidence="2 3">DSM 24083</strain>
    </source>
</reference>
<dbReference type="Proteomes" id="UP000319746">
    <property type="component" value="Unassembled WGS sequence"/>
</dbReference>
<dbReference type="SUPFAM" id="SSF58113">
    <property type="entry name" value="Apolipoprotein A-I"/>
    <property type="match status" value="2"/>
</dbReference>
<feature type="region of interest" description="Disordered" evidence="1">
    <location>
        <begin position="38"/>
        <end position="97"/>
    </location>
</feature>
<feature type="compositionally biased region" description="Basic and acidic residues" evidence="1">
    <location>
        <begin position="38"/>
        <end position="51"/>
    </location>
</feature>
<dbReference type="OrthoDB" id="3218417at2"/>
<dbReference type="RefSeq" id="WP_141867219.1">
    <property type="nucleotide sequence ID" value="NZ_BAABAN010000001.1"/>
</dbReference>
<dbReference type="InterPro" id="IPR022062">
    <property type="entry name" value="DUF3618"/>
</dbReference>
<dbReference type="AlphaFoldDB" id="A0A543AG54"/>
<accession>A0A543AG54</accession>